<reference evidence="4" key="1">
    <citation type="journal article" date="2014" name="Proc. Natl. Acad. Sci. U.S.A.">
        <title>Extensive sampling of basidiomycete genomes demonstrates inadequacy of the white-rot/brown-rot paradigm for wood decay fungi.</title>
        <authorList>
            <person name="Riley R."/>
            <person name="Salamov A.A."/>
            <person name="Brown D.W."/>
            <person name="Nagy L.G."/>
            <person name="Floudas D."/>
            <person name="Held B.W."/>
            <person name="Levasseur A."/>
            <person name="Lombard V."/>
            <person name="Morin E."/>
            <person name="Otillar R."/>
            <person name="Lindquist E.A."/>
            <person name="Sun H."/>
            <person name="LaButti K.M."/>
            <person name="Schmutz J."/>
            <person name="Jabbour D."/>
            <person name="Luo H."/>
            <person name="Baker S.E."/>
            <person name="Pisabarro A.G."/>
            <person name="Walton J.D."/>
            <person name="Blanchette R.A."/>
            <person name="Henrissat B."/>
            <person name="Martin F."/>
            <person name="Cullen D."/>
            <person name="Hibbett D.S."/>
            <person name="Grigoriev I.V."/>
        </authorList>
    </citation>
    <scope>NUCLEOTIDE SEQUENCE [LARGE SCALE GENOMIC DNA]</scope>
    <source>
        <strain evidence="4">FD-172 SS1</strain>
    </source>
</reference>
<organism evidence="3 4">
    <name type="scientific">Botryobasidium botryosum (strain FD-172 SS1)</name>
    <dbReference type="NCBI Taxonomy" id="930990"/>
    <lineage>
        <taxon>Eukaryota</taxon>
        <taxon>Fungi</taxon>
        <taxon>Dikarya</taxon>
        <taxon>Basidiomycota</taxon>
        <taxon>Agaricomycotina</taxon>
        <taxon>Agaricomycetes</taxon>
        <taxon>Cantharellales</taxon>
        <taxon>Botryobasidiaceae</taxon>
        <taxon>Botryobasidium</taxon>
    </lineage>
</organism>
<gene>
    <name evidence="3" type="ORF">BOTBODRAFT_32831</name>
</gene>
<dbReference type="STRING" id="930990.A0A067MRA8"/>
<feature type="compositionally biased region" description="Basic and acidic residues" evidence="2">
    <location>
        <begin position="159"/>
        <end position="173"/>
    </location>
</feature>
<feature type="region of interest" description="Disordered" evidence="2">
    <location>
        <begin position="26"/>
        <end position="59"/>
    </location>
</feature>
<evidence type="ECO:0000313" key="3">
    <source>
        <dbReference type="EMBL" id="KDQ14372.1"/>
    </source>
</evidence>
<feature type="compositionally biased region" description="Acidic residues" evidence="2">
    <location>
        <begin position="181"/>
        <end position="190"/>
    </location>
</feature>
<dbReference type="GO" id="GO:0005634">
    <property type="term" value="C:nucleus"/>
    <property type="evidence" value="ECO:0007669"/>
    <property type="project" value="TreeGrafter"/>
</dbReference>
<accession>A0A067MRA8</accession>
<dbReference type="PANTHER" id="PTHR15885">
    <property type="entry name" value="COILED-COIL DOMAIN-CONTAINING PROTEIN 174"/>
    <property type="match status" value="1"/>
</dbReference>
<feature type="compositionally biased region" description="Basic and acidic residues" evidence="2">
    <location>
        <begin position="285"/>
        <end position="302"/>
    </location>
</feature>
<evidence type="ECO:0000256" key="1">
    <source>
        <dbReference type="ARBA" id="ARBA00023054"/>
    </source>
</evidence>
<name>A0A067MRA8_BOTB1</name>
<evidence type="ECO:0008006" key="5">
    <source>
        <dbReference type="Google" id="ProtNLM"/>
    </source>
</evidence>
<dbReference type="PANTHER" id="PTHR15885:SF1">
    <property type="entry name" value="COILED-COIL DOMAIN-CONTAINING PROTEIN 174"/>
    <property type="match status" value="1"/>
</dbReference>
<feature type="region of interest" description="Disordered" evidence="2">
    <location>
        <begin position="117"/>
        <end position="194"/>
    </location>
</feature>
<keyword evidence="1" id="KW-0175">Coiled coil</keyword>
<dbReference type="OrthoDB" id="333551at2759"/>
<protein>
    <recommendedName>
        <fullName evidence="5">Coiled-coil domain-containing protein 174</fullName>
    </recommendedName>
</protein>
<dbReference type="InParanoid" id="A0A067MRA8"/>
<feature type="compositionally biased region" description="Acidic residues" evidence="2">
    <location>
        <begin position="129"/>
        <end position="139"/>
    </location>
</feature>
<dbReference type="AlphaFoldDB" id="A0A067MRA8"/>
<feature type="compositionally biased region" description="Basic and acidic residues" evidence="2">
    <location>
        <begin position="309"/>
        <end position="329"/>
    </location>
</feature>
<proteinExistence type="predicted"/>
<feature type="compositionally biased region" description="Basic and acidic residues" evidence="2">
    <location>
        <begin position="259"/>
        <end position="271"/>
    </location>
</feature>
<keyword evidence="4" id="KW-1185">Reference proteome</keyword>
<dbReference type="InterPro" id="IPR025066">
    <property type="entry name" value="CCDC174-like"/>
</dbReference>
<evidence type="ECO:0000313" key="4">
    <source>
        <dbReference type="Proteomes" id="UP000027195"/>
    </source>
</evidence>
<feature type="region of interest" description="Disordered" evidence="2">
    <location>
        <begin position="259"/>
        <end position="330"/>
    </location>
</feature>
<sequence>MASSSKAKSSGVSSSSFLDLKAELSKKEDEYSKAKRSGKVDPILGVKRPAKKPTLWSRKNKSVLERSARDFELEAASKPDLETAKATLERKAALYDKLKRGKTGGLREDQYDSLLVDFDRKTMERGSDSEDSSESDVDESLTVPKPVYEDDPLVEYEDEFGRVRTARRSEVPRHLVNTQPTEEEPPEDDPYLLHGGNVGYFPVYEPSAERVAKIEEAAIETNPAAHYDASREIRAKGAGFYAFSADEETRARQMEELKNARMETEKVREEVGAEEGSNAKPVNKAMEKRKREIEERRKAVEAKRRKLKGLPELDDKGDKEDETGVREAAADDFLANLEKDIIGGGRN</sequence>
<feature type="compositionally biased region" description="Acidic residues" evidence="2">
    <location>
        <begin position="149"/>
        <end position="158"/>
    </location>
</feature>
<dbReference type="FunCoup" id="A0A067MRA8">
    <property type="interactions" value="441"/>
</dbReference>
<evidence type="ECO:0000256" key="2">
    <source>
        <dbReference type="SAM" id="MobiDB-lite"/>
    </source>
</evidence>
<dbReference type="HOGENOM" id="CLU_721907_0_0_1"/>
<dbReference type="Proteomes" id="UP000027195">
    <property type="component" value="Unassembled WGS sequence"/>
</dbReference>
<dbReference type="Pfam" id="PF13300">
    <property type="entry name" value="DUF4078"/>
    <property type="match status" value="1"/>
</dbReference>
<dbReference type="EMBL" id="KL198038">
    <property type="protein sequence ID" value="KDQ14372.1"/>
    <property type="molecule type" value="Genomic_DNA"/>
</dbReference>
<feature type="compositionally biased region" description="Basic and acidic residues" evidence="2">
    <location>
        <begin position="117"/>
        <end position="128"/>
    </location>
</feature>